<protein>
    <recommendedName>
        <fullName evidence="4">Lengsin</fullName>
    </recommendedName>
    <alternativeName>
        <fullName evidence="5">Glutamate-ammonia ligase domain-containing protein 1</fullName>
    </alternativeName>
</protein>
<dbReference type="SMART" id="SM01230">
    <property type="entry name" value="Gln-synt_C"/>
    <property type="match status" value="1"/>
</dbReference>
<dbReference type="GO" id="GO:0016020">
    <property type="term" value="C:membrane"/>
    <property type="evidence" value="ECO:0007669"/>
    <property type="project" value="TreeGrafter"/>
</dbReference>
<evidence type="ECO:0000256" key="3">
    <source>
        <dbReference type="ARBA" id="ARBA00038790"/>
    </source>
</evidence>
<evidence type="ECO:0000256" key="2">
    <source>
        <dbReference type="ARBA" id="ARBA00037583"/>
    </source>
</evidence>
<dbReference type="InterPro" id="IPR008146">
    <property type="entry name" value="Gln_synth_cat_dom"/>
</dbReference>
<dbReference type="InterPro" id="IPR036651">
    <property type="entry name" value="Gln_synt_N_sf"/>
</dbReference>
<comment type="function">
    <text evidence="2">May act as a component of the cytoskeleton or as a chaperone for the reorganization of intermediate filament proteins during terminal differentiation in the lens. Does not seem to have enzymatic activity.</text>
</comment>
<evidence type="ECO:0000256" key="5">
    <source>
        <dbReference type="ARBA" id="ARBA00042675"/>
    </source>
</evidence>
<proteinExistence type="inferred from homology"/>
<comment type="caution">
    <text evidence="9">The sequence shown here is derived from an EMBL/GenBank/DDBJ whole genome shotgun (WGS) entry which is preliminary data.</text>
</comment>
<evidence type="ECO:0000313" key="9">
    <source>
        <dbReference type="EMBL" id="CAD5119497.1"/>
    </source>
</evidence>
<name>A0A7I8VY57_9ANNE</name>
<sequence length="442" mass="49700">MALSSNHLEILRKSLLDNKIDYVRFTWCDLNGISKCKIVPAWCIEKSENTLKSGVTATCNVLAFGPQGIIPAIEIDETKICSNCIILPAVELYRDLVWASEKDCKIAQVICETFWMDRTPQQANPRFVARAQLTKLKDLGYKLLSAFENEFVLKKDGKFVFDECSSETYNTITTSKYESFLTNVEKNLRHADIMCPTIEVEFGGGQFEITIECNEGIKAADDSFTFKEAIKEMAQKCGMSASFMSKISKVIGSSSHFNHSIKRVTTEDNAFFDASNKVKMSDECKHWMAGLIKHARALTAFYGPTTNCYDRLHNIYCPTIANWGFENRLASFRLVSNSEHGTYIENRIPSAASNPYLVLAATVAAGIDGLVHKLECPPMNDENAVVLPKSLEEALDDLEKDTVLCKALGKELVEWFCITKRVCEIKVLKTKEDAQVMYERII</sequence>
<dbReference type="Gene3D" id="3.10.20.70">
    <property type="entry name" value="Glutamine synthetase, N-terminal domain"/>
    <property type="match status" value="1"/>
</dbReference>
<dbReference type="OrthoDB" id="77835at2759"/>
<reference evidence="9 10" key="1">
    <citation type="submission" date="2020-08" db="EMBL/GenBank/DDBJ databases">
        <authorList>
            <person name="Hejnol A."/>
        </authorList>
    </citation>
    <scope>NUCLEOTIDE SEQUENCE [LARGE SCALE GENOMIC DNA]</scope>
</reference>
<dbReference type="PANTHER" id="PTHR43407:SF1">
    <property type="entry name" value="LENGSIN"/>
    <property type="match status" value="1"/>
</dbReference>
<dbReference type="PANTHER" id="PTHR43407">
    <property type="entry name" value="GLUTAMINE SYNTHETASE"/>
    <property type="match status" value="1"/>
</dbReference>
<dbReference type="InterPro" id="IPR014746">
    <property type="entry name" value="Gln_synth/guanido_kin_cat_dom"/>
</dbReference>
<dbReference type="Gene3D" id="3.30.590.10">
    <property type="entry name" value="Glutamine synthetase/guanido kinase, catalytic domain"/>
    <property type="match status" value="1"/>
</dbReference>
<gene>
    <name evidence="9" type="ORF">DGYR_LOCUS7732</name>
</gene>
<comment type="subunit">
    <text evidence="3">Dodecamer. Interacts with BFSP2 and VIM.</text>
</comment>
<keyword evidence="10" id="KW-1185">Reference proteome</keyword>
<evidence type="ECO:0000313" key="10">
    <source>
        <dbReference type="Proteomes" id="UP000549394"/>
    </source>
</evidence>
<organism evidence="9 10">
    <name type="scientific">Dimorphilus gyrociliatus</name>
    <dbReference type="NCBI Taxonomy" id="2664684"/>
    <lineage>
        <taxon>Eukaryota</taxon>
        <taxon>Metazoa</taxon>
        <taxon>Spiralia</taxon>
        <taxon>Lophotrochozoa</taxon>
        <taxon>Annelida</taxon>
        <taxon>Polychaeta</taxon>
        <taxon>Polychaeta incertae sedis</taxon>
        <taxon>Dinophilidae</taxon>
        <taxon>Dimorphilus</taxon>
    </lineage>
</organism>
<evidence type="ECO:0000256" key="4">
    <source>
        <dbReference type="ARBA" id="ARBA00039404"/>
    </source>
</evidence>
<dbReference type="PROSITE" id="PS51987">
    <property type="entry name" value="GS_CATALYTIC"/>
    <property type="match status" value="1"/>
</dbReference>
<dbReference type="GO" id="GO:0006542">
    <property type="term" value="P:glutamine biosynthetic process"/>
    <property type="evidence" value="ECO:0007669"/>
    <property type="project" value="InterPro"/>
</dbReference>
<evidence type="ECO:0000259" key="8">
    <source>
        <dbReference type="PROSITE" id="PS51987"/>
    </source>
</evidence>
<dbReference type="EMBL" id="CAJFCJ010000010">
    <property type="protein sequence ID" value="CAD5119497.1"/>
    <property type="molecule type" value="Genomic_DNA"/>
</dbReference>
<evidence type="ECO:0000256" key="6">
    <source>
        <dbReference type="PROSITE-ProRule" id="PRU01331"/>
    </source>
</evidence>
<dbReference type="GO" id="GO:0004356">
    <property type="term" value="F:glutamine synthetase activity"/>
    <property type="evidence" value="ECO:0007669"/>
    <property type="project" value="InterPro"/>
</dbReference>
<dbReference type="GO" id="GO:0005737">
    <property type="term" value="C:cytoplasm"/>
    <property type="evidence" value="ECO:0007669"/>
    <property type="project" value="TreeGrafter"/>
</dbReference>
<evidence type="ECO:0000256" key="1">
    <source>
        <dbReference type="ARBA" id="ARBA00009897"/>
    </source>
</evidence>
<dbReference type="SUPFAM" id="SSF55931">
    <property type="entry name" value="Glutamine synthetase/guanido kinase"/>
    <property type="match status" value="1"/>
</dbReference>
<accession>A0A7I8VY57</accession>
<feature type="domain" description="GS catalytic" evidence="8">
    <location>
        <begin position="125"/>
        <end position="442"/>
    </location>
</feature>
<dbReference type="Proteomes" id="UP000549394">
    <property type="component" value="Unassembled WGS sequence"/>
</dbReference>
<dbReference type="SUPFAM" id="SSF54368">
    <property type="entry name" value="Glutamine synthetase, N-terminal domain"/>
    <property type="match status" value="1"/>
</dbReference>
<evidence type="ECO:0000256" key="7">
    <source>
        <dbReference type="RuleBase" id="RU000384"/>
    </source>
</evidence>
<dbReference type="AlphaFoldDB" id="A0A7I8VY57"/>
<dbReference type="Pfam" id="PF00120">
    <property type="entry name" value="Gln-synt_C"/>
    <property type="match status" value="1"/>
</dbReference>
<comment type="similarity">
    <text evidence="1 6 7">Belongs to the glutamine synthetase family.</text>
</comment>